<proteinExistence type="predicted"/>
<feature type="domain" description="NYN" evidence="1">
    <location>
        <begin position="18"/>
        <end position="166"/>
    </location>
</feature>
<dbReference type="Pfam" id="PF01936">
    <property type="entry name" value="NYN"/>
    <property type="match status" value="1"/>
</dbReference>
<sequence>MALNPLARSKTAKYEDQRIGVFVDVQNLYYSAYNIYHSRVNYGAILESIIQKRKLVRSIAYVIQADQPEEQSFFDALGKQGYEIRAKPLQTFIGGAKKGDWDVGITLDIVSMLEKLDVVVLVSGDGDFDDVLHYIKSNGARAEVVAFGKSTAGRIKELADDFIDLDVDYKKYTLPMPKRKQDNGKDDKGIKIFS</sequence>
<dbReference type="InterPro" id="IPR047140">
    <property type="entry name" value="LabA"/>
</dbReference>
<dbReference type="AlphaFoldDB" id="A0A1F5PAD3"/>
<dbReference type="EMBL" id="MFES01000001">
    <property type="protein sequence ID" value="OGE86672.1"/>
    <property type="molecule type" value="Genomic_DNA"/>
</dbReference>
<evidence type="ECO:0000313" key="3">
    <source>
        <dbReference type="Proteomes" id="UP000176786"/>
    </source>
</evidence>
<reference evidence="2 3" key="1">
    <citation type="journal article" date="2016" name="Nat. Commun.">
        <title>Thousands of microbial genomes shed light on interconnected biogeochemical processes in an aquifer system.</title>
        <authorList>
            <person name="Anantharaman K."/>
            <person name="Brown C.T."/>
            <person name="Hug L.A."/>
            <person name="Sharon I."/>
            <person name="Castelle C.J."/>
            <person name="Probst A.J."/>
            <person name="Thomas B.C."/>
            <person name="Singh A."/>
            <person name="Wilkins M.J."/>
            <person name="Karaoz U."/>
            <person name="Brodie E.L."/>
            <person name="Williams K.H."/>
            <person name="Hubbard S.S."/>
            <person name="Banfield J.F."/>
        </authorList>
    </citation>
    <scope>NUCLEOTIDE SEQUENCE [LARGE SCALE GENOMIC DNA]</scope>
</reference>
<protein>
    <recommendedName>
        <fullName evidence="1">NYN domain-containing protein</fullName>
    </recommendedName>
</protein>
<evidence type="ECO:0000259" key="1">
    <source>
        <dbReference type="Pfam" id="PF01936"/>
    </source>
</evidence>
<comment type="caution">
    <text evidence="2">The sequence shown here is derived from an EMBL/GenBank/DDBJ whole genome shotgun (WGS) entry which is preliminary data.</text>
</comment>
<name>A0A1F5PAD3_9BACT</name>
<dbReference type="Gene3D" id="3.40.50.1010">
    <property type="entry name" value="5'-nuclease"/>
    <property type="match status" value="1"/>
</dbReference>
<organism evidence="2 3">
    <name type="scientific">Candidatus Doudnabacteria bacterium RIFCSPHIGHO2_02_FULL_46_11</name>
    <dbReference type="NCBI Taxonomy" id="1817832"/>
    <lineage>
        <taxon>Bacteria</taxon>
        <taxon>Candidatus Doudnaibacteriota</taxon>
    </lineage>
</organism>
<dbReference type="InterPro" id="IPR021139">
    <property type="entry name" value="NYN"/>
</dbReference>
<dbReference type="Proteomes" id="UP000176786">
    <property type="component" value="Unassembled WGS sequence"/>
</dbReference>
<accession>A0A1F5PAD3</accession>
<dbReference type="STRING" id="1817832.A3J48_01895"/>
<dbReference type="CDD" id="cd10911">
    <property type="entry name" value="PIN_LabA"/>
    <property type="match status" value="1"/>
</dbReference>
<dbReference type="PANTHER" id="PTHR35458">
    <property type="entry name" value="SLR0755 PROTEIN"/>
    <property type="match status" value="1"/>
</dbReference>
<dbReference type="PANTHER" id="PTHR35458:SF8">
    <property type="entry name" value="SLR0650 PROTEIN"/>
    <property type="match status" value="1"/>
</dbReference>
<gene>
    <name evidence="2" type="ORF">A3J48_01895</name>
</gene>
<dbReference type="GO" id="GO:0004540">
    <property type="term" value="F:RNA nuclease activity"/>
    <property type="evidence" value="ECO:0007669"/>
    <property type="project" value="InterPro"/>
</dbReference>
<evidence type="ECO:0000313" key="2">
    <source>
        <dbReference type="EMBL" id="OGE86672.1"/>
    </source>
</evidence>